<dbReference type="RefSeq" id="WP_343890990.1">
    <property type="nucleotide sequence ID" value="NZ_BAAAEH010000037.1"/>
</dbReference>
<dbReference type="Gene3D" id="3.40.50.2300">
    <property type="match status" value="1"/>
</dbReference>
<keyword evidence="4" id="KW-1185">Reference proteome</keyword>
<dbReference type="SUPFAM" id="SSF52172">
    <property type="entry name" value="CheY-like"/>
    <property type="match status" value="1"/>
</dbReference>
<evidence type="ECO:0000313" key="3">
    <source>
        <dbReference type="EMBL" id="MEN2792839.1"/>
    </source>
</evidence>
<dbReference type="SMART" id="SM00448">
    <property type="entry name" value="REC"/>
    <property type="match status" value="1"/>
</dbReference>
<accession>A0ABU9YAM7</accession>
<sequence>MPAPAAPPRQLRCLLVDDSRVMRKVANRIISDLGYQVIEAENGEEALARCKVAMPDLILLDWEMPFMTGVEFVAALRRIDGGVVPKVVFCTSKSETTDIYQGIGAGADEYVTKPFDQQTLLAKLQRIGAA</sequence>
<evidence type="ECO:0000256" key="1">
    <source>
        <dbReference type="PROSITE-ProRule" id="PRU00169"/>
    </source>
</evidence>
<organism evidence="3 4">
    <name type="scientific">Sphingomonas oligophenolica</name>
    <dbReference type="NCBI Taxonomy" id="301154"/>
    <lineage>
        <taxon>Bacteria</taxon>
        <taxon>Pseudomonadati</taxon>
        <taxon>Pseudomonadota</taxon>
        <taxon>Alphaproteobacteria</taxon>
        <taxon>Sphingomonadales</taxon>
        <taxon>Sphingomonadaceae</taxon>
        <taxon>Sphingomonas</taxon>
    </lineage>
</organism>
<evidence type="ECO:0000259" key="2">
    <source>
        <dbReference type="PROSITE" id="PS50110"/>
    </source>
</evidence>
<feature type="modified residue" description="4-aspartylphosphate" evidence="1">
    <location>
        <position position="61"/>
    </location>
</feature>
<gene>
    <name evidence="3" type="ORF">ABC974_24635</name>
</gene>
<dbReference type="InterPro" id="IPR052048">
    <property type="entry name" value="ST_Response_Regulator"/>
</dbReference>
<dbReference type="EMBL" id="JBDIME010000034">
    <property type="protein sequence ID" value="MEN2792839.1"/>
    <property type="molecule type" value="Genomic_DNA"/>
</dbReference>
<dbReference type="CDD" id="cd00156">
    <property type="entry name" value="REC"/>
    <property type="match status" value="1"/>
</dbReference>
<name>A0ABU9YAM7_9SPHN</name>
<dbReference type="PANTHER" id="PTHR43228">
    <property type="entry name" value="TWO-COMPONENT RESPONSE REGULATOR"/>
    <property type="match status" value="1"/>
</dbReference>
<protein>
    <submittedName>
        <fullName evidence="3">Response regulator</fullName>
    </submittedName>
</protein>
<evidence type="ECO:0000313" key="4">
    <source>
        <dbReference type="Proteomes" id="UP001419910"/>
    </source>
</evidence>
<proteinExistence type="predicted"/>
<dbReference type="PANTHER" id="PTHR43228:SF1">
    <property type="entry name" value="TWO-COMPONENT RESPONSE REGULATOR ARR22"/>
    <property type="match status" value="1"/>
</dbReference>
<dbReference type="InterPro" id="IPR011006">
    <property type="entry name" value="CheY-like_superfamily"/>
</dbReference>
<dbReference type="PROSITE" id="PS50110">
    <property type="entry name" value="RESPONSE_REGULATORY"/>
    <property type="match status" value="1"/>
</dbReference>
<comment type="caution">
    <text evidence="3">The sequence shown here is derived from an EMBL/GenBank/DDBJ whole genome shotgun (WGS) entry which is preliminary data.</text>
</comment>
<dbReference type="Pfam" id="PF00072">
    <property type="entry name" value="Response_reg"/>
    <property type="match status" value="1"/>
</dbReference>
<dbReference type="InterPro" id="IPR001789">
    <property type="entry name" value="Sig_transdc_resp-reg_receiver"/>
</dbReference>
<dbReference type="Proteomes" id="UP001419910">
    <property type="component" value="Unassembled WGS sequence"/>
</dbReference>
<feature type="domain" description="Response regulatory" evidence="2">
    <location>
        <begin position="12"/>
        <end position="128"/>
    </location>
</feature>
<keyword evidence="1" id="KW-0597">Phosphoprotein</keyword>
<reference evidence="3 4" key="1">
    <citation type="submission" date="2024-05" db="EMBL/GenBank/DDBJ databases">
        <authorList>
            <person name="Liu Q."/>
            <person name="Xin Y.-H."/>
        </authorList>
    </citation>
    <scope>NUCLEOTIDE SEQUENCE [LARGE SCALE GENOMIC DNA]</scope>
    <source>
        <strain evidence="3 4">CGMCC 1.10181</strain>
    </source>
</reference>